<dbReference type="HOGENOM" id="CLU_2991632_0_0_3"/>
<evidence type="ECO:0000313" key="1">
    <source>
        <dbReference type="EMBL" id="CCI27710.1"/>
    </source>
</evidence>
<dbReference type="Proteomes" id="UP000005291">
    <property type="component" value="Unassembled WGS sequence"/>
</dbReference>
<sequence>MVSVPLRGVRDESEEWRESLQENNVSVPLRGVRDERLTDYQLTIIWPGFRPLAGSKR</sequence>
<accession>I4I086</accession>
<protein>
    <submittedName>
        <fullName evidence="1">Uncharacterized protein</fullName>
    </submittedName>
</protein>
<proteinExistence type="predicted"/>
<gene>
    <name evidence="1" type="ORF">MICAG_3610005</name>
</gene>
<organism evidence="1 2">
    <name type="scientific">Microcystis aeruginosa PCC 9808</name>
    <dbReference type="NCBI Taxonomy" id="1160284"/>
    <lineage>
        <taxon>Bacteria</taxon>
        <taxon>Bacillati</taxon>
        <taxon>Cyanobacteriota</taxon>
        <taxon>Cyanophyceae</taxon>
        <taxon>Oscillatoriophycideae</taxon>
        <taxon>Chroococcales</taxon>
        <taxon>Microcystaceae</taxon>
        <taxon>Microcystis</taxon>
    </lineage>
</organism>
<comment type="caution">
    <text evidence="1">The sequence shown here is derived from an EMBL/GenBank/DDBJ whole genome shotgun (WGS) entry which is preliminary data.</text>
</comment>
<reference evidence="1 2" key="1">
    <citation type="submission" date="2012-04" db="EMBL/GenBank/DDBJ databases">
        <authorList>
            <person name="Genoscope - CEA"/>
        </authorList>
    </citation>
    <scope>NUCLEOTIDE SEQUENCE [LARGE SCALE GENOMIC DNA]</scope>
    <source>
        <strain evidence="1 2">9808</strain>
    </source>
</reference>
<dbReference type="EMBL" id="CAIN01000292">
    <property type="protein sequence ID" value="CCI27710.1"/>
    <property type="molecule type" value="Genomic_DNA"/>
</dbReference>
<dbReference type="AlphaFoldDB" id="I4I086"/>
<evidence type="ECO:0000313" key="2">
    <source>
        <dbReference type="Proteomes" id="UP000005291"/>
    </source>
</evidence>
<name>I4I086_MICAE</name>